<reference evidence="8 9" key="1">
    <citation type="submission" date="2018-06" db="EMBL/GenBank/DDBJ databases">
        <authorList>
            <consortium name="Pathogen Informatics"/>
            <person name="Doyle S."/>
        </authorList>
    </citation>
    <scope>NUCLEOTIDE SEQUENCE [LARGE SCALE GENOMIC DNA]</scope>
    <source>
        <strain evidence="8 9">NCTC13149</strain>
    </source>
</reference>
<evidence type="ECO:0000259" key="7">
    <source>
        <dbReference type="SMART" id="SM00849"/>
    </source>
</evidence>
<keyword evidence="5 6" id="KW-0472">Membrane</keyword>
<feature type="transmembrane region" description="Helical" evidence="6">
    <location>
        <begin position="39"/>
        <end position="55"/>
    </location>
</feature>
<accession>A0A379C4L6</accession>
<name>A0A379C4L6_9FIRM</name>
<dbReference type="SMART" id="SM00849">
    <property type="entry name" value="Lactamase_B"/>
    <property type="match status" value="1"/>
</dbReference>
<feature type="transmembrane region" description="Helical" evidence="6">
    <location>
        <begin position="355"/>
        <end position="380"/>
    </location>
</feature>
<dbReference type="Pfam" id="PF03772">
    <property type="entry name" value="Competence"/>
    <property type="match status" value="1"/>
</dbReference>
<dbReference type="InterPro" id="IPR036866">
    <property type="entry name" value="RibonucZ/Hydroxyglut_hydro"/>
</dbReference>
<feature type="transmembrane region" description="Helical" evidence="6">
    <location>
        <begin position="239"/>
        <end position="268"/>
    </location>
</feature>
<evidence type="ECO:0000256" key="4">
    <source>
        <dbReference type="ARBA" id="ARBA00022989"/>
    </source>
</evidence>
<dbReference type="PANTHER" id="PTHR30619:SF1">
    <property type="entry name" value="RECOMBINATION PROTEIN 2"/>
    <property type="match status" value="1"/>
</dbReference>
<keyword evidence="4 6" id="KW-1133">Transmembrane helix</keyword>
<dbReference type="Pfam" id="PF00753">
    <property type="entry name" value="Lactamase_B"/>
    <property type="match status" value="1"/>
</dbReference>
<keyword evidence="2" id="KW-1003">Cell membrane</keyword>
<dbReference type="STRING" id="1122949.GCA_000378725_00887"/>
<comment type="subcellular location">
    <subcellularLocation>
        <location evidence="1">Cell membrane</location>
        <topology evidence="1">Multi-pass membrane protein</topology>
    </subcellularLocation>
</comment>
<dbReference type="SUPFAM" id="SSF56281">
    <property type="entry name" value="Metallo-hydrolase/oxidoreductase"/>
    <property type="match status" value="1"/>
</dbReference>
<dbReference type="GO" id="GO:0030420">
    <property type="term" value="P:establishment of competence for transformation"/>
    <property type="evidence" value="ECO:0007669"/>
    <property type="project" value="InterPro"/>
</dbReference>
<evidence type="ECO:0000256" key="5">
    <source>
        <dbReference type="ARBA" id="ARBA00023136"/>
    </source>
</evidence>
<feature type="transmembrane region" description="Helical" evidence="6">
    <location>
        <begin position="450"/>
        <end position="467"/>
    </location>
</feature>
<protein>
    <submittedName>
        <fullName evidence="8">ComEC family competence protein</fullName>
    </submittedName>
</protein>
<feature type="domain" description="Metallo-beta-lactamase" evidence="7">
    <location>
        <begin position="482"/>
        <end position="659"/>
    </location>
</feature>
<feature type="transmembrane region" description="Helical" evidence="6">
    <location>
        <begin position="205"/>
        <end position="227"/>
    </location>
</feature>
<evidence type="ECO:0000313" key="8">
    <source>
        <dbReference type="EMBL" id="SUB56546.1"/>
    </source>
</evidence>
<dbReference type="InterPro" id="IPR052159">
    <property type="entry name" value="Competence_DNA_uptake"/>
</dbReference>
<dbReference type="NCBIfam" id="TIGR00360">
    <property type="entry name" value="ComEC_N-term"/>
    <property type="match status" value="1"/>
</dbReference>
<dbReference type="InterPro" id="IPR004797">
    <property type="entry name" value="Competence_ComEC/Rec2"/>
</dbReference>
<feature type="transmembrane region" description="Helical" evidence="6">
    <location>
        <begin position="416"/>
        <end position="438"/>
    </location>
</feature>
<evidence type="ECO:0000256" key="3">
    <source>
        <dbReference type="ARBA" id="ARBA00022692"/>
    </source>
</evidence>
<evidence type="ECO:0000256" key="6">
    <source>
        <dbReference type="SAM" id="Phobius"/>
    </source>
</evidence>
<dbReference type="EMBL" id="UGSZ01000001">
    <property type="protein sequence ID" value="SUB56546.1"/>
    <property type="molecule type" value="Genomic_DNA"/>
</dbReference>
<feature type="transmembrane region" description="Helical" evidence="6">
    <location>
        <begin position="330"/>
        <end position="349"/>
    </location>
</feature>
<dbReference type="CDD" id="cd07731">
    <property type="entry name" value="ComA-like_MBL-fold"/>
    <property type="match status" value="1"/>
</dbReference>
<evidence type="ECO:0000256" key="2">
    <source>
        <dbReference type="ARBA" id="ARBA00022475"/>
    </source>
</evidence>
<dbReference type="InterPro" id="IPR035681">
    <property type="entry name" value="ComA-like_MBL"/>
</dbReference>
<evidence type="ECO:0000256" key="1">
    <source>
        <dbReference type="ARBA" id="ARBA00004651"/>
    </source>
</evidence>
<dbReference type="NCBIfam" id="TIGR00361">
    <property type="entry name" value="ComEC_Rec2"/>
    <property type="match status" value="1"/>
</dbReference>
<keyword evidence="3 6" id="KW-0812">Transmembrane</keyword>
<dbReference type="GO" id="GO:0005886">
    <property type="term" value="C:plasma membrane"/>
    <property type="evidence" value="ECO:0007669"/>
    <property type="project" value="UniProtKB-SubCell"/>
</dbReference>
<organism evidence="8 9">
    <name type="scientific">Peptoniphilus lacrimalis</name>
    <dbReference type="NCBI Taxonomy" id="33031"/>
    <lineage>
        <taxon>Bacteria</taxon>
        <taxon>Bacillati</taxon>
        <taxon>Bacillota</taxon>
        <taxon>Tissierellia</taxon>
        <taxon>Tissierellales</taxon>
        <taxon>Peptoniphilaceae</taxon>
        <taxon>Peptoniphilus</taxon>
    </lineage>
</organism>
<dbReference type="Gene3D" id="3.60.15.10">
    <property type="entry name" value="Ribonuclease Z/Hydroxyacylglutathione hydrolase-like"/>
    <property type="match status" value="1"/>
</dbReference>
<sequence>MIMYLLIVISAIILGIFSKNLYIYFIISPLILFIKENKIKYLYILFILVLVSTALRKPADVNFYGNILGKVISTKEDRFVVKTHKINNKKIKKNIVFYGKEKNGRLVSIDGVFKRPLGQMNRGNFNKRLNYLSENINYIGQMYHENVLKEGDLISTFVYNFREKLKDNIYENLPKKEAGILSSILLSDRAYLDEDDLDNFSYLGINHILALSGFHIAILAIFLEKIFLKLSSSKKLSDFLSLFLIGFYIFLVGFPVGALRAYSFLFFYKLRFYLRLNIDRKEILHITGLIMLLINPFSLFSLSFLMSYGAVIGIFYIYPRLIIKCPKKNFVIESFVLTFSVLLVIFPIINTYFSGVNIIVFLANLIIIPLYSLVIILGYFLSIGFSFLSVFIDILFKSIWGLENLLMVIANLKIEIFALDFNHIFLYYILLYFLFIYSKYIKIFYGARKFFYIYMAWLMIFSCVSFYKSYNSLKEIHFYIGQGDASLISYRGKNFLIDVGGARRENKIFENFLYPALKNLGIKKVDAIFISHFDEDHAGNLDKVLENFKVGKTYSSYDDNIHRLIILKKGDFYRYKDLIFKVISDSEKFQSPNDKSMVLLVEFMGKRILYTGDISQEVEKTLKVKADILKVAHHGSRGSSSSEFLKNLKAKVAIISCGIDNEYKHPHKEAIDRLRENKIKLFTTQNHEVDVIINKNFLWVGNYGKVNIDGELLYNFIFALLLGVLLKKYELQGNL</sequence>
<dbReference type="InterPro" id="IPR001279">
    <property type="entry name" value="Metallo-B-lactamas"/>
</dbReference>
<dbReference type="AlphaFoldDB" id="A0A379C4L6"/>
<dbReference type="Proteomes" id="UP000255517">
    <property type="component" value="Unassembled WGS sequence"/>
</dbReference>
<proteinExistence type="predicted"/>
<gene>
    <name evidence="8" type="ORF">NCTC13149_00318</name>
</gene>
<dbReference type="InterPro" id="IPR004477">
    <property type="entry name" value="ComEC_N"/>
</dbReference>
<feature type="transmembrane region" description="Helical" evidence="6">
    <location>
        <begin position="6"/>
        <end position="27"/>
    </location>
</feature>
<feature type="transmembrane region" description="Helical" evidence="6">
    <location>
        <begin position="288"/>
        <end position="318"/>
    </location>
</feature>
<dbReference type="PANTHER" id="PTHR30619">
    <property type="entry name" value="DNA INTERNALIZATION/COMPETENCE PROTEIN COMEC/REC2"/>
    <property type="match status" value="1"/>
</dbReference>
<evidence type="ECO:0000313" key="9">
    <source>
        <dbReference type="Proteomes" id="UP000255517"/>
    </source>
</evidence>